<feature type="domain" description="Flagellar motor switch protein FliN-like C-terminal" evidence="2">
    <location>
        <begin position="252"/>
        <end position="320"/>
    </location>
</feature>
<evidence type="ECO:0000259" key="2">
    <source>
        <dbReference type="Pfam" id="PF01052"/>
    </source>
</evidence>
<dbReference type="AlphaFoldDB" id="A0A0R3MJ60"/>
<dbReference type="InterPro" id="IPR001172">
    <property type="entry name" value="FliN_T3SS_HrcQb"/>
</dbReference>
<dbReference type="Pfam" id="PF01052">
    <property type="entry name" value="FliMN_C"/>
    <property type="match status" value="1"/>
</dbReference>
<dbReference type="GO" id="GO:0071978">
    <property type="term" value="P:bacterial-type flagellum-dependent swarming motility"/>
    <property type="evidence" value="ECO:0007669"/>
    <property type="project" value="TreeGrafter"/>
</dbReference>
<dbReference type="EMBL" id="LLYB01000089">
    <property type="protein sequence ID" value="KRR20276.1"/>
    <property type="molecule type" value="Genomic_DNA"/>
</dbReference>
<dbReference type="OrthoDB" id="9801534at2"/>
<dbReference type="InterPro" id="IPR036429">
    <property type="entry name" value="SpoA-like_sf"/>
</dbReference>
<dbReference type="PANTHER" id="PTHR30034">
    <property type="entry name" value="FLAGELLAR MOTOR SWITCH PROTEIN FLIM"/>
    <property type="match status" value="1"/>
</dbReference>
<dbReference type="GO" id="GO:0009425">
    <property type="term" value="C:bacterial-type flagellum basal body"/>
    <property type="evidence" value="ECO:0007669"/>
    <property type="project" value="InterPro"/>
</dbReference>
<sequence length="328" mass="35819">MINLPHYDARDAAAISRIASRLPLAFSLAGIEVQAVMSDSALRHIPAPSYTVVMSVRGHKIRLALGAMLLPPMAVERWPEITTLPPDHGLGEILFDIVLQDLAIEVEQWCGQRPTWSCSEATESRPYAFKVVRLERPNDLVGLVEVDGGGLQWVADCCSNLPVVAAALDELPLLLDVRFAPISLALAELQRLAQGDVILLDNQPVGNDGAMTVVAHLSNSPWFRASIRDCRLSIQSVVDRLMDKPEFLPPESLDSINLTVDVDVGRLIMPLGQLRELAVGQVIDLGFDAATNVCLRVNGQVVATGELVRIAERTGVRLLDLRLPRAER</sequence>
<dbReference type="PANTHER" id="PTHR30034:SF6">
    <property type="entry name" value="YOP PROTEINS TRANSLOCATION PROTEIN Q"/>
    <property type="match status" value="1"/>
</dbReference>
<dbReference type="Gene3D" id="2.30.330.10">
    <property type="entry name" value="SpoA-like"/>
    <property type="match status" value="1"/>
</dbReference>
<dbReference type="GO" id="GO:0003774">
    <property type="term" value="F:cytoskeletal motor activity"/>
    <property type="evidence" value="ECO:0007669"/>
    <property type="project" value="InterPro"/>
</dbReference>
<evidence type="ECO:0000256" key="1">
    <source>
        <dbReference type="ARBA" id="ARBA00009226"/>
    </source>
</evidence>
<gene>
    <name evidence="3" type="ORF">CQ14_29565</name>
</gene>
<accession>A0A0R3MJ60</accession>
<evidence type="ECO:0000313" key="4">
    <source>
        <dbReference type="Proteomes" id="UP000051660"/>
    </source>
</evidence>
<comment type="caution">
    <text evidence="3">The sequence shown here is derived from an EMBL/GenBank/DDBJ whole genome shotgun (WGS) entry which is preliminary data.</text>
</comment>
<dbReference type="GO" id="GO:0050918">
    <property type="term" value="P:positive chemotaxis"/>
    <property type="evidence" value="ECO:0007669"/>
    <property type="project" value="TreeGrafter"/>
</dbReference>
<protein>
    <recommendedName>
        <fullName evidence="2">Flagellar motor switch protein FliN-like C-terminal domain-containing protein</fullName>
    </recommendedName>
</protein>
<evidence type="ECO:0000313" key="3">
    <source>
        <dbReference type="EMBL" id="KRR20276.1"/>
    </source>
</evidence>
<reference evidence="3 4" key="1">
    <citation type="submission" date="2014-03" db="EMBL/GenBank/DDBJ databases">
        <title>Bradyrhizobium valentinum sp. nov., isolated from effective nodules of Lupinus mariae-josephae, a lupine endemic of basic-lime soils in Eastern Spain.</title>
        <authorList>
            <person name="Duran D."/>
            <person name="Rey L."/>
            <person name="Navarro A."/>
            <person name="Busquets A."/>
            <person name="Imperial J."/>
            <person name="Ruiz-Argueso T."/>
        </authorList>
    </citation>
    <scope>NUCLEOTIDE SEQUENCE [LARGE SCALE GENOMIC DNA]</scope>
    <source>
        <strain evidence="3 4">CCBAU 23086</strain>
    </source>
</reference>
<organism evidence="3 4">
    <name type="scientific">Bradyrhizobium lablabi</name>
    <dbReference type="NCBI Taxonomy" id="722472"/>
    <lineage>
        <taxon>Bacteria</taxon>
        <taxon>Pseudomonadati</taxon>
        <taxon>Pseudomonadota</taxon>
        <taxon>Alphaproteobacteria</taxon>
        <taxon>Hyphomicrobiales</taxon>
        <taxon>Nitrobacteraceae</taxon>
        <taxon>Bradyrhizobium</taxon>
    </lineage>
</organism>
<dbReference type="PRINTS" id="PR00956">
    <property type="entry name" value="FLGMOTORFLIN"/>
</dbReference>
<proteinExistence type="inferred from homology"/>
<dbReference type="Proteomes" id="UP000051660">
    <property type="component" value="Unassembled WGS sequence"/>
</dbReference>
<comment type="similarity">
    <text evidence="1">Belongs to the FliN/MopA/SpaO family.</text>
</comment>
<dbReference type="InterPro" id="IPR001543">
    <property type="entry name" value="FliN-like_C"/>
</dbReference>
<name>A0A0R3MJ60_9BRAD</name>
<dbReference type="SUPFAM" id="SSF101801">
    <property type="entry name" value="Surface presentation of antigens (SPOA)"/>
    <property type="match status" value="1"/>
</dbReference>
<dbReference type="RefSeq" id="WP_057860639.1">
    <property type="nucleotide sequence ID" value="NZ_LLYB01000089.1"/>
</dbReference>